<evidence type="ECO:0000256" key="1">
    <source>
        <dbReference type="SAM" id="MobiDB-lite"/>
    </source>
</evidence>
<organism evidence="2 3">
    <name type="scientific">Lithospermum erythrorhizon</name>
    <name type="common">Purple gromwell</name>
    <name type="synonym">Lithospermum officinale var. erythrorhizon</name>
    <dbReference type="NCBI Taxonomy" id="34254"/>
    <lineage>
        <taxon>Eukaryota</taxon>
        <taxon>Viridiplantae</taxon>
        <taxon>Streptophyta</taxon>
        <taxon>Embryophyta</taxon>
        <taxon>Tracheophyta</taxon>
        <taxon>Spermatophyta</taxon>
        <taxon>Magnoliopsida</taxon>
        <taxon>eudicotyledons</taxon>
        <taxon>Gunneridae</taxon>
        <taxon>Pentapetalae</taxon>
        <taxon>asterids</taxon>
        <taxon>lamiids</taxon>
        <taxon>Boraginales</taxon>
        <taxon>Boraginaceae</taxon>
        <taxon>Boraginoideae</taxon>
        <taxon>Lithospermeae</taxon>
        <taxon>Lithospermum</taxon>
    </lineage>
</organism>
<dbReference type="AlphaFoldDB" id="A0AAV3QFZ7"/>
<feature type="region of interest" description="Disordered" evidence="1">
    <location>
        <begin position="70"/>
        <end position="116"/>
    </location>
</feature>
<gene>
    <name evidence="2" type="ORF">LIER_17839</name>
</gene>
<dbReference type="EMBL" id="BAABME010004210">
    <property type="protein sequence ID" value="GAA0161555.1"/>
    <property type="molecule type" value="Genomic_DNA"/>
</dbReference>
<evidence type="ECO:0000313" key="2">
    <source>
        <dbReference type="EMBL" id="GAA0161555.1"/>
    </source>
</evidence>
<comment type="caution">
    <text evidence="2">The sequence shown here is derived from an EMBL/GenBank/DDBJ whole genome shotgun (WGS) entry which is preliminary data.</text>
</comment>
<evidence type="ECO:0000313" key="3">
    <source>
        <dbReference type="Proteomes" id="UP001454036"/>
    </source>
</evidence>
<dbReference type="Proteomes" id="UP001454036">
    <property type="component" value="Unassembled WGS sequence"/>
</dbReference>
<accession>A0AAV3QFZ7</accession>
<keyword evidence="3" id="KW-1185">Reference proteome</keyword>
<name>A0AAV3QFZ7_LITER</name>
<sequence>MDPGPSHATPPPALVIEDLQRQCTEEAAKNKAFEQQLQEAYVGGAAPAAAGGPTHLSLVPSVGSHASLLASMQQMVPSKHHVQTSQPHITTSQPQLMTPKEQHPPPHLDTQPPTQP</sequence>
<protein>
    <submittedName>
        <fullName evidence="2">Uncharacterized protein</fullName>
    </submittedName>
</protein>
<feature type="compositionally biased region" description="Polar residues" evidence="1">
    <location>
        <begin position="83"/>
        <end position="96"/>
    </location>
</feature>
<proteinExistence type="predicted"/>
<reference evidence="2 3" key="1">
    <citation type="submission" date="2024-01" db="EMBL/GenBank/DDBJ databases">
        <title>The complete chloroplast genome sequence of Lithospermum erythrorhizon: insights into the phylogenetic relationship among Boraginaceae species and the maternal lineages of purple gromwells.</title>
        <authorList>
            <person name="Okada T."/>
            <person name="Watanabe K."/>
        </authorList>
    </citation>
    <scope>NUCLEOTIDE SEQUENCE [LARGE SCALE GENOMIC DNA]</scope>
</reference>